<feature type="signal peptide" evidence="1">
    <location>
        <begin position="1"/>
        <end position="25"/>
    </location>
</feature>
<reference evidence="2" key="1">
    <citation type="submission" date="2022-03" db="EMBL/GenBank/DDBJ databases">
        <authorList>
            <person name="Martin H S."/>
        </authorList>
    </citation>
    <scope>NUCLEOTIDE SEQUENCE</scope>
</reference>
<keyword evidence="1" id="KW-0732">Signal</keyword>
<proteinExistence type="predicted"/>
<feature type="chain" id="PRO_5046373460" evidence="1">
    <location>
        <begin position="26"/>
        <end position="132"/>
    </location>
</feature>
<evidence type="ECO:0000313" key="3">
    <source>
        <dbReference type="Proteomes" id="UP000837857"/>
    </source>
</evidence>
<protein>
    <submittedName>
        <fullName evidence="2">Uncharacterized protein</fullName>
    </submittedName>
</protein>
<organism evidence="2 3">
    <name type="scientific">Iphiclides podalirius</name>
    <name type="common">scarce swallowtail</name>
    <dbReference type="NCBI Taxonomy" id="110791"/>
    <lineage>
        <taxon>Eukaryota</taxon>
        <taxon>Metazoa</taxon>
        <taxon>Ecdysozoa</taxon>
        <taxon>Arthropoda</taxon>
        <taxon>Hexapoda</taxon>
        <taxon>Insecta</taxon>
        <taxon>Pterygota</taxon>
        <taxon>Neoptera</taxon>
        <taxon>Endopterygota</taxon>
        <taxon>Lepidoptera</taxon>
        <taxon>Glossata</taxon>
        <taxon>Ditrysia</taxon>
        <taxon>Papilionoidea</taxon>
        <taxon>Papilionidae</taxon>
        <taxon>Papilioninae</taxon>
        <taxon>Iphiclides</taxon>
    </lineage>
</organism>
<name>A0ABN8HWF1_9NEOP</name>
<dbReference type="Proteomes" id="UP000837857">
    <property type="component" value="Chromosome 12"/>
</dbReference>
<accession>A0ABN8HWF1</accession>
<dbReference type="EMBL" id="OW152824">
    <property type="protein sequence ID" value="CAH2040209.1"/>
    <property type="molecule type" value="Genomic_DNA"/>
</dbReference>
<evidence type="ECO:0000256" key="1">
    <source>
        <dbReference type="SAM" id="SignalP"/>
    </source>
</evidence>
<evidence type="ECO:0000313" key="2">
    <source>
        <dbReference type="EMBL" id="CAH2040209.1"/>
    </source>
</evidence>
<keyword evidence="3" id="KW-1185">Reference proteome</keyword>
<gene>
    <name evidence="2" type="ORF">IPOD504_LOCUS2377</name>
</gene>
<sequence>MPFFVMVKTLVGCIVCLITAKVAEPRWRPITKPTSKQHNVYIPEDLGKESLINMKVPNNAFCSKMYKMSLGQYIILPWWYNLCEGLRERSEIKRSENYNRHRWALKWLNEYRKSGSTVPTTVRLVLAHTKRL</sequence>
<feature type="non-terminal residue" evidence="2">
    <location>
        <position position="1"/>
    </location>
</feature>